<organism evidence="5 6">
    <name type="scientific">Amycolatopsis vastitatis</name>
    <dbReference type="NCBI Taxonomy" id="1905142"/>
    <lineage>
        <taxon>Bacteria</taxon>
        <taxon>Bacillati</taxon>
        <taxon>Actinomycetota</taxon>
        <taxon>Actinomycetes</taxon>
        <taxon>Pseudonocardiales</taxon>
        <taxon>Pseudonocardiaceae</taxon>
        <taxon>Amycolatopsis</taxon>
    </lineage>
</organism>
<accession>A0A229SV89</accession>
<dbReference type="PANTHER" id="PTHR43877">
    <property type="entry name" value="AMINOALKYLPHOSPHONATE N-ACETYLTRANSFERASE-RELATED-RELATED"/>
    <property type="match status" value="1"/>
</dbReference>
<dbReference type="Gene3D" id="3.40.630.30">
    <property type="match status" value="1"/>
</dbReference>
<dbReference type="EMBL" id="NMUL01000038">
    <property type="protein sequence ID" value="OXM63047.1"/>
    <property type="molecule type" value="Genomic_DNA"/>
</dbReference>
<dbReference type="Proteomes" id="UP000215199">
    <property type="component" value="Unassembled WGS sequence"/>
</dbReference>
<reference evidence="6" key="1">
    <citation type="submission" date="2017-07" db="EMBL/GenBank/DDBJ databases">
        <title>Comparative genome mining reveals phylogenetic distribution patterns of secondary metabolites in Amycolatopsis.</title>
        <authorList>
            <person name="Adamek M."/>
            <person name="Alanjary M."/>
            <person name="Sales-Ortells H."/>
            <person name="Goodfellow M."/>
            <person name="Bull A.T."/>
            <person name="Kalinowski J."/>
            <person name="Ziemert N."/>
        </authorList>
    </citation>
    <scope>NUCLEOTIDE SEQUENCE [LARGE SCALE GENOMIC DNA]</scope>
    <source>
        <strain evidence="6">H5</strain>
    </source>
</reference>
<dbReference type="AlphaFoldDB" id="A0A229SV89"/>
<dbReference type="InterPro" id="IPR013653">
    <property type="entry name" value="GCN5-like_dom"/>
</dbReference>
<name>A0A229SV89_9PSEU</name>
<comment type="caution">
    <text evidence="5">The sequence shown here is derived from an EMBL/GenBank/DDBJ whole genome shotgun (WGS) entry which is preliminary data.</text>
</comment>
<evidence type="ECO:0000313" key="6">
    <source>
        <dbReference type="Proteomes" id="UP000215199"/>
    </source>
</evidence>
<evidence type="ECO:0000313" key="5">
    <source>
        <dbReference type="EMBL" id="OXM63047.1"/>
    </source>
</evidence>
<evidence type="ECO:0000256" key="1">
    <source>
        <dbReference type="ARBA" id="ARBA00022679"/>
    </source>
</evidence>
<keyword evidence="6" id="KW-1185">Reference proteome</keyword>
<feature type="compositionally biased region" description="Polar residues" evidence="3">
    <location>
        <begin position="175"/>
        <end position="186"/>
    </location>
</feature>
<proteinExistence type="predicted"/>
<evidence type="ECO:0000256" key="2">
    <source>
        <dbReference type="ARBA" id="ARBA00023315"/>
    </source>
</evidence>
<dbReference type="InterPro" id="IPR050832">
    <property type="entry name" value="Bact_Acetyltransf"/>
</dbReference>
<dbReference type="GO" id="GO:0016747">
    <property type="term" value="F:acyltransferase activity, transferring groups other than amino-acyl groups"/>
    <property type="evidence" value="ECO:0007669"/>
    <property type="project" value="InterPro"/>
</dbReference>
<feature type="domain" description="N-acetyltransferase" evidence="4">
    <location>
        <begin position="1"/>
        <end position="147"/>
    </location>
</feature>
<sequence length="186" mass="20922">MTELYIRSACSADLEPFAAAFGDHRYFTDRLTRQKNGRGVLFLAWLDYSLAGNVYLWLEEAEERPIREQLPGVALLTHLQVRDELRNRGVGQALVAAVERRLVEAGRDRVALAVLTDNHDAARLYDRLDYRDWGHGEVICYAQRRLPGGGILEEPERCHVLTKDLAKPSAPPPRTESSVVGVSRQG</sequence>
<keyword evidence="1 5" id="KW-0808">Transferase</keyword>
<gene>
    <name evidence="5" type="ORF">CF165_32285</name>
</gene>
<evidence type="ECO:0000256" key="3">
    <source>
        <dbReference type="SAM" id="MobiDB-lite"/>
    </source>
</evidence>
<dbReference type="PROSITE" id="PS51186">
    <property type="entry name" value="GNAT"/>
    <property type="match status" value="1"/>
</dbReference>
<dbReference type="InterPro" id="IPR000182">
    <property type="entry name" value="GNAT_dom"/>
</dbReference>
<dbReference type="CDD" id="cd04301">
    <property type="entry name" value="NAT_SF"/>
    <property type="match status" value="1"/>
</dbReference>
<evidence type="ECO:0000259" key="4">
    <source>
        <dbReference type="PROSITE" id="PS51186"/>
    </source>
</evidence>
<dbReference type="InterPro" id="IPR016181">
    <property type="entry name" value="Acyl_CoA_acyltransferase"/>
</dbReference>
<dbReference type="OrthoDB" id="5173601at2"/>
<protein>
    <submittedName>
        <fullName evidence="5">GNAT family N-acetyltransferase</fullName>
    </submittedName>
</protein>
<dbReference type="SUPFAM" id="SSF55729">
    <property type="entry name" value="Acyl-CoA N-acyltransferases (Nat)"/>
    <property type="match status" value="1"/>
</dbReference>
<keyword evidence="2" id="KW-0012">Acyltransferase</keyword>
<feature type="region of interest" description="Disordered" evidence="3">
    <location>
        <begin position="164"/>
        <end position="186"/>
    </location>
</feature>
<dbReference type="Pfam" id="PF08445">
    <property type="entry name" value="FR47"/>
    <property type="match status" value="1"/>
</dbReference>